<dbReference type="AlphaFoldDB" id="A0A512HCK4"/>
<protein>
    <recommendedName>
        <fullName evidence="3">Calpastatin</fullName>
    </recommendedName>
</protein>
<evidence type="ECO:0000313" key="1">
    <source>
        <dbReference type="EMBL" id="GEO83177.1"/>
    </source>
</evidence>
<organism evidence="1 2">
    <name type="scientific">Ciceribacter naphthalenivorans</name>
    <dbReference type="NCBI Taxonomy" id="1118451"/>
    <lineage>
        <taxon>Bacteria</taxon>
        <taxon>Pseudomonadati</taxon>
        <taxon>Pseudomonadota</taxon>
        <taxon>Alphaproteobacteria</taxon>
        <taxon>Hyphomicrobiales</taxon>
        <taxon>Rhizobiaceae</taxon>
        <taxon>Ciceribacter</taxon>
    </lineage>
</organism>
<dbReference type="SUPFAM" id="SSF140736">
    <property type="entry name" value="Rv1873-like"/>
    <property type="match status" value="1"/>
</dbReference>
<name>A0A512HCK4_9HYPH</name>
<dbReference type="Pfam" id="PF08837">
    <property type="entry name" value="DUF1810"/>
    <property type="match status" value="1"/>
</dbReference>
<dbReference type="RefSeq" id="WP_147177865.1">
    <property type="nucleotide sequence ID" value="NZ_BJZP01000001.1"/>
</dbReference>
<dbReference type="OrthoDB" id="9801870at2"/>
<keyword evidence="2" id="KW-1185">Reference proteome</keyword>
<sequence>MSDPFGLHRFVDAQAPVYMDVVAELRRGQKASHWMWFVFPQIEGLGGSPTAQRYAITSQAEARAYLAHPVLGPRLKECCAILLGLEGLSAERIFGYPDVLKLRSSLTLFDRAAGGENIFTQVLAKYYNSEPDPATLARID</sequence>
<evidence type="ECO:0008006" key="3">
    <source>
        <dbReference type="Google" id="ProtNLM"/>
    </source>
</evidence>
<gene>
    <name evidence="1" type="ORF">RNA01_01090</name>
</gene>
<dbReference type="Proteomes" id="UP000321717">
    <property type="component" value="Unassembled WGS sequence"/>
</dbReference>
<evidence type="ECO:0000313" key="2">
    <source>
        <dbReference type="Proteomes" id="UP000321717"/>
    </source>
</evidence>
<reference evidence="1 2" key="1">
    <citation type="submission" date="2019-07" db="EMBL/GenBank/DDBJ databases">
        <title>Whole genome shotgun sequence of Rhizobium naphthalenivorans NBRC 107585.</title>
        <authorList>
            <person name="Hosoyama A."/>
            <person name="Uohara A."/>
            <person name="Ohji S."/>
            <person name="Ichikawa N."/>
        </authorList>
    </citation>
    <scope>NUCLEOTIDE SEQUENCE [LARGE SCALE GENOMIC DNA]</scope>
    <source>
        <strain evidence="1 2">NBRC 107585</strain>
    </source>
</reference>
<dbReference type="EMBL" id="BJZP01000001">
    <property type="protein sequence ID" value="GEO83177.1"/>
    <property type="molecule type" value="Genomic_DNA"/>
</dbReference>
<dbReference type="PIRSF" id="PIRSF008546">
    <property type="entry name" value="UCP008546"/>
    <property type="match status" value="1"/>
</dbReference>
<dbReference type="Gene3D" id="1.25.40.380">
    <property type="entry name" value="Protein of unknown function DUF1810"/>
    <property type="match status" value="1"/>
</dbReference>
<comment type="caution">
    <text evidence="1">The sequence shown here is derived from an EMBL/GenBank/DDBJ whole genome shotgun (WGS) entry which is preliminary data.</text>
</comment>
<proteinExistence type="predicted"/>
<dbReference type="InterPro" id="IPR014937">
    <property type="entry name" value="DUF1810"/>
</dbReference>
<dbReference type="InterPro" id="IPR036287">
    <property type="entry name" value="Rv1873-like_sf"/>
</dbReference>
<accession>A0A512HCK4</accession>